<dbReference type="GO" id="GO:0008168">
    <property type="term" value="F:methyltransferase activity"/>
    <property type="evidence" value="ECO:0007669"/>
    <property type="project" value="TreeGrafter"/>
</dbReference>
<dbReference type="KEGG" id="ahb:bsdtb5_14800"/>
<dbReference type="PANTHER" id="PTHR43591:SF24">
    <property type="entry name" value="2-METHOXY-6-POLYPRENYL-1,4-BENZOQUINOL METHYLASE, MITOCHONDRIAL"/>
    <property type="match status" value="1"/>
</dbReference>
<reference evidence="2 3" key="1">
    <citation type="submission" date="2020-11" db="EMBL/GenBank/DDBJ databases">
        <title>Draft genome sequencing of a Lachnospiraceae strain isolated from anoxic soil subjected to BSD treatment.</title>
        <authorList>
            <person name="Uek A."/>
            <person name="Tonouchi A."/>
        </authorList>
    </citation>
    <scope>NUCLEOTIDE SEQUENCE [LARGE SCALE GENOMIC DNA]</scope>
    <source>
        <strain evidence="2 3">TB5</strain>
    </source>
</reference>
<dbReference type="SUPFAM" id="SSF53335">
    <property type="entry name" value="S-adenosyl-L-methionine-dependent methyltransferases"/>
    <property type="match status" value="1"/>
</dbReference>
<evidence type="ECO:0000313" key="3">
    <source>
        <dbReference type="Proteomes" id="UP000595897"/>
    </source>
</evidence>
<organism evidence="2 3">
    <name type="scientific">Anaeromicropila herbilytica</name>
    <dbReference type="NCBI Taxonomy" id="2785025"/>
    <lineage>
        <taxon>Bacteria</taxon>
        <taxon>Bacillati</taxon>
        <taxon>Bacillota</taxon>
        <taxon>Clostridia</taxon>
        <taxon>Lachnospirales</taxon>
        <taxon>Lachnospiraceae</taxon>
        <taxon>Anaeromicropila</taxon>
    </lineage>
</organism>
<feature type="domain" description="Methyltransferase" evidence="1">
    <location>
        <begin position="42"/>
        <end position="139"/>
    </location>
</feature>
<sequence>MINNYRVISKFYDILDYIYFNKKERSPRQAILNVIPNDSIKILDVCTGTGSNSLLISEYKRNTSIYGIDLSKEMLHILKEKKEGNTSNNLKTFVMDATETKFKANTFDVVLISLVLHEVSDDVATDILDEAKRVLKPQGKIIVVEWEEPQRWIQKLKFSIIKLFEPKGFDQFLSNDFQKYFMRRGLYINRLRHCDYSRVFELRKAI</sequence>
<dbReference type="Gene3D" id="3.40.50.150">
    <property type="entry name" value="Vaccinia Virus protein VP39"/>
    <property type="match status" value="1"/>
</dbReference>
<dbReference type="InterPro" id="IPR041698">
    <property type="entry name" value="Methyltransf_25"/>
</dbReference>
<accession>A0A7R7EK53</accession>
<protein>
    <recommendedName>
        <fullName evidence="1">Methyltransferase domain-containing protein</fullName>
    </recommendedName>
</protein>
<dbReference type="InterPro" id="IPR029063">
    <property type="entry name" value="SAM-dependent_MTases_sf"/>
</dbReference>
<evidence type="ECO:0000313" key="2">
    <source>
        <dbReference type="EMBL" id="BCN30185.1"/>
    </source>
</evidence>
<name>A0A7R7EK53_9FIRM</name>
<dbReference type="CDD" id="cd02440">
    <property type="entry name" value="AdoMet_MTases"/>
    <property type="match status" value="1"/>
</dbReference>
<evidence type="ECO:0000259" key="1">
    <source>
        <dbReference type="Pfam" id="PF13649"/>
    </source>
</evidence>
<dbReference type="EMBL" id="AP024169">
    <property type="protein sequence ID" value="BCN30185.1"/>
    <property type="molecule type" value="Genomic_DNA"/>
</dbReference>
<gene>
    <name evidence="2" type="ORF">bsdtb5_14800</name>
</gene>
<dbReference type="Pfam" id="PF13649">
    <property type="entry name" value="Methyltransf_25"/>
    <property type="match status" value="1"/>
</dbReference>
<proteinExistence type="predicted"/>
<dbReference type="PANTHER" id="PTHR43591">
    <property type="entry name" value="METHYLTRANSFERASE"/>
    <property type="match status" value="1"/>
</dbReference>
<dbReference type="Proteomes" id="UP000595897">
    <property type="component" value="Chromosome"/>
</dbReference>
<keyword evidence="3" id="KW-1185">Reference proteome</keyword>
<dbReference type="RefSeq" id="WP_271715424.1">
    <property type="nucleotide sequence ID" value="NZ_AP024169.1"/>
</dbReference>
<dbReference type="AlphaFoldDB" id="A0A7R7EK53"/>